<keyword evidence="1" id="KW-0812">Transmembrane</keyword>
<feature type="transmembrane region" description="Helical" evidence="1">
    <location>
        <begin position="38"/>
        <end position="57"/>
    </location>
</feature>
<evidence type="ECO:0000313" key="2">
    <source>
        <dbReference type="EMBL" id="MBP2622632.1"/>
    </source>
</evidence>
<comment type="caution">
    <text evidence="2">The sequence shown here is derived from an EMBL/GenBank/DDBJ whole genome shotgun (WGS) entry which is preliminary data.</text>
</comment>
<evidence type="ECO:0000313" key="3">
    <source>
        <dbReference type="Proteomes" id="UP001519296"/>
    </source>
</evidence>
<keyword evidence="1" id="KW-0472">Membrane</keyword>
<protein>
    <submittedName>
        <fullName evidence="2">Uncharacterized protein</fullName>
    </submittedName>
</protein>
<evidence type="ECO:0000256" key="1">
    <source>
        <dbReference type="SAM" id="Phobius"/>
    </source>
</evidence>
<reference evidence="2 3" key="1">
    <citation type="submission" date="2018-02" db="EMBL/GenBank/DDBJ databases">
        <title>Draft genome sequence of Streptococcus oricebi CCUG 70868T type strain.</title>
        <authorList>
            <person name="Mendez V."/>
            <person name="Salva-Serra F."/>
            <person name="Jaen-Luchoro D."/>
            <person name="Gonzales-Siles L."/>
            <person name="Karlsson R."/>
            <person name="Engstrom-Jakobsson H."/>
            <person name="Busquets A."/>
            <person name="Gomila M."/>
            <person name="Pineiro-Iglesias B."/>
            <person name="Bennasar-Figueras A."/>
            <person name="Seeger M."/>
            <person name="Moore E."/>
        </authorList>
    </citation>
    <scope>NUCLEOTIDE SEQUENCE [LARGE SCALE GENOMIC DNA]</scope>
    <source>
        <strain evidence="2 3">CCUG 70868</strain>
    </source>
</reference>
<dbReference type="EMBL" id="PRDG01000001">
    <property type="protein sequence ID" value="MBP2622632.1"/>
    <property type="molecule type" value="Genomic_DNA"/>
</dbReference>
<keyword evidence="1" id="KW-1133">Transmembrane helix</keyword>
<dbReference type="RefSeq" id="WP_209626680.1">
    <property type="nucleotide sequence ID" value="NZ_PRDG01000001.1"/>
</dbReference>
<dbReference type="Proteomes" id="UP001519296">
    <property type="component" value="Unassembled WGS sequence"/>
</dbReference>
<proteinExistence type="predicted"/>
<accession>A0ABS5B1B8</accession>
<name>A0ABS5B1B8_9STRE</name>
<keyword evidence="3" id="KW-1185">Reference proteome</keyword>
<sequence>MFMKIRWLVQFCALLTLLVVLFIAIVFSFTPSKAASQPFYKLVVIVLVSCWGIWEAGKRLLRAVREFVKMERLIRELHPEVNGSLAKLRRQAPLWDKKLKLFATDKVIVSYHIFITCIDKQDLQNLSYYSQYLKGWKHYMSADFYNGEDVTFRLGNSIWGRDPDVQAELVRNFLRRNTQLDHPSPVSDSIFEVD</sequence>
<gene>
    <name evidence="2" type="ORF">C4K46_01610</name>
</gene>
<organism evidence="2 3">
    <name type="scientific">Streptococcus oricebi</name>
    <dbReference type="NCBI Taxonomy" id="1547447"/>
    <lineage>
        <taxon>Bacteria</taxon>
        <taxon>Bacillati</taxon>
        <taxon>Bacillota</taxon>
        <taxon>Bacilli</taxon>
        <taxon>Lactobacillales</taxon>
        <taxon>Streptococcaceae</taxon>
        <taxon>Streptococcus</taxon>
    </lineage>
</organism>